<accession>R7UUL5</accession>
<dbReference type="InterPro" id="IPR037800">
    <property type="entry name" value="GCN5"/>
</dbReference>
<dbReference type="CDD" id="cd04301">
    <property type="entry name" value="NAT_SF"/>
    <property type="match status" value="1"/>
</dbReference>
<evidence type="ECO:0000256" key="10">
    <source>
        <dbReference type="ARBA" id="ARBA00023163"/>
    </source>
</evidence>
<dbReference type="InterPro" id="IPR001487">
    <property type="entry name" value="Bromodomain"/>
</dbReference>
<dbReference type="Pfam" id="PF00439">
    <property type="entry name" value="Bromodomain"/>
    <property type="match status" value="1"/>
</dbReference>
<evidence type="ECO:0000313" key="20">
    <source>
        <dbReference type="EnsemblMetazoa" id="CapteP158153"/>
    </source>
</evidence>
<dbReference type="PRINTS" id="PR00503">
    <property type="entry name" value="BROMODOMAIN"/>
</dbReference>
<protein>
    <recommendedName>
        <fullName evidence="4">histone acetyltransferase</fullName>
        <ecNumber evidence="4">2.3.1.48</ecNumber>
    </recommendedName>
</protein>
<dbReference type="HOGENOM" id="CLU_015901_0_0_1"/>
<organism evidence="19">
    <name type="scientific">Capitella teleta</name>
    <name type="common">Polychaete worm</name>
    <dbReference type="NCBI Taxonomy" id="283909"/>
    <lineage>
        <taxon>Eukaryota</taxon>
        <taxon>Metazoa</taxon>
        <taxon>Spiralia</taxon>
        <taxon>Lophotrochozoa</taxon>
        <taxon>Annelida</taxon>
        <taxon>Polychaeta</taxon>
        <taxon>Sedentaria</taxon>
        <taxon>Scolecida</taxon>
        <taxon>Capitellidae</taxon>
        <taxon>Capitella</taxon>
    </lineage>
</organism>
<keyword evidence="9" id="KW-0010">Activator</keyword>
<evidence type="ECO:0000256" key="13">
    <source>
        <dbReference type="ARBA" id="ARBA00023315"/>
    </source>
</evidence>
<dbReference type="InterPro" id="IPR009464">
    <property type="entry name" value="PCAF_N"/>
</dbReference>
<evidence type="ECO:0000256" key="12">
    <source>
        <dbReference type="ARBA" id="ARBA00023242"/>
    </source>
</evidence>
<evidence type="ECO:0000259" key="17">
    <source>
        <dbReference type="PROSITE" id="PS50014"/>
    </source>
</evidence>
<dbReference type="GO" id="GO:0045944">
    <property type="term" value="P:positive regulation of transcription by RNA polymerase II"/>
    <property type="evidence" value="ECO:0007669"/>
    <property type="project" value="TreeGrafter"/>
</dbReference>
<dbReference type="GO" id="GO:0005634">
    <property type="term" value="C:nucleus"/>
    <property type="evidence" value="ECO:0007669"/>
    <property type="project" value="UniProtKB-SubCell"/>
</dbReference>
<dbReference type="PROSITE" id="PS00633">
    <property type="entry name" value="BROMODOMAIN_1"/>
    <property type="match status" value="1"/>
</dbReference>
<evidence type="ECO:0000256" key="1">
    <source>
        <dbReference type="ARBA" id="ARBA00004123"/>
    </source>
</evidence>
<dbReference type="EMBL" id="KB297594">
    <property type="protein sequence ID" value="ELU10333.1"/>
    <property type="molecule type" value="Genomic_DNA"/>
</dbReference>
<dbReference type="GO" id="GO:0140672">
    <property type="term" value="C:ATAC complex"/>
    <property type="evidence" value="ECO:0007669"/>
    <property type="project" value="TreeGrafter"/>
</dbReference>
<evidence type="ECO:0000256" key="16">
    <source>
        <dbReference type="SAM" id="MobiDB-lite"/>
    </source>
</evidence>
<dbReference type="Gene3D" id="1.20.920.10">
    <property type="entry name" value="Bromodomain-like"/>
    <property type="match status" value="1"/>
</dbReference>
<keyword evidence="13" id="KW-0012">Acyltransferase</keyword>
<name>R7UUL5_CAPTE</name>
<dbReference type="Gene3D" id="3.40.630.30">
    <property type="match status" value="1"/>
</dbReference>
<keyword evidence="6" id="KW-0156">Chromatin regulator</keyword>
<dbReference type="Pfam" id="PF06466">
    <property type="entry name" value="PCAF_N"/>
    <property type="match status" value="1"/>
</dbReference>
<keyword evidence="11" id="KW-0206">Cytoskeleton</keyword>
<dbReference type="PROSITE" id="PS51186">
    <property type="entry name" value="GNAT"/>
    <property type="match status" value="1"/>
</dbReference>
<comment type="subcellular location">
    <subcellularLocation>
        <location evidence="2">Cytoplasm</location>
        <location evidence="2">Cytoskeleton</location>
        <location evidence="2">Microtubule organizing center</location>
        <location evidence="2">Centrosome</location>
    </subcellularLocation>
    <subcellularLocation>
        <location evidence="1">Nucleus</location>
    </subcellularLocation>
</comment>
<dbReference type="STRING" id="283909.R7UUL5"/>
<keyword evidence="10" id="KW-0804">Transcription</keyword>
<evidence type="ECO:0000256" key="2">
    <source>
        <dbReference type="ARBA" id="ARBA00004300"/>
    </source>
</evidence>
<dbReference type="GO" id="GO:0005813">
    <property type="term" value="C:centrosome"/>
    <property type="evidence" value="ECO:0007669"/>
    <property type="project" value="UniProtKB-SubCell"/>
</dbReference>
<sequence>MSAEPSSGRSSSSSASGGMADPGKANNLQRIQQKKHQIRRCPRNKKLEKLALYSSCKVSNDGCQCHGWKNPNPPTRSEQVNLTNLCRSCHHALSLHVCHLENTEEDELNRLLGIVIDVENLFMCVHKEEDADTKQVYFYLFRLLRKCILNMSKPSIEGPLGNPPFEKPSIAKGVTNFLLYKFGHLGQKEWQTMYDLAKMFRHCLNHWKLETPTARKQHAQNDDVSVYKVNYTRWMCYCHVPAFCDSLPRYETTIIFGRTLLRSVFQTMRKQLLDKFKEEKDKMPAEKRTLVLTHFPRFLSMLEEEVYSNDSPIWDPEFSHQPNAGNSITSPPSSDSAEKSESVVPLEHCNQRLLLQPTETASVNLLALLAEPRKLPLDLPDMKRRKIDGDVSVELVSEVIATIDKPEKMLGPEQLYSQHAARDEAARLEEKKGHIEFHVISNSVVKKPPQQIGLWLIGLQNVFSHQLPRMPKEYITRLVFDPKHKCLALVKDKHVIGGICFRMFPSQGFSEIVFCAVTSNEQVKGYGTHLMNHLKDYHVQHSVLHFLTFADEFAIGYFKKQGFSKEIKLPKANYTGYIKDYEGATLMGCEMDARIMYTQFSQIIRKQKEILNQLIERKKKDLRKVHPGLTCFQDGVTQIPIECIPGVLEAGWKPDEEKYKEQQPIDPEQLFMTLKNILQQVKSHAAAWPFQKPVDKCEAPDYYDHIKFPMDLKSMQDRLKNRYYVHKRIFTADMTRIFSNCRAYNDPDTEYYKCANTLEKFLHQKLKEFKLLD</sequence>
<keyword evidence="11" id="KW-0963">Cytoplasm</keyword>
<dbReference type="InterPro" id="IPR000182">
    <property type="entry name" value="GNAT_dom"/>
</dbReference>
<dbReference type="SUPFAM" id="SSF47370">
    <property type="entry name" value="Bromodomain"/>
    <property type="match status" value="1"/>
</dbReference>
<evidence type="ECO:0000256" key="11">
    <source>
        <dbReference type="ARBA" id="ARBA00023212"/>
    </source>
</evidence>
<keyword evidence="12" id="KW-0539">Nucleus</keyword>
<dbReference type="GO" id="GO:0043992">
    <property type="term" value="F:histone H3K9 acetyltransferase activity"/>
    <property type="evidence" value="ECO:0007669"/>
    <property type="project" value="UniProtKB-ARBA"/>
</dbReference>
<dbReference type="CDD" id="cd05509">
    <property type="entry name" value="Bromo_gcn5_like"/>
    <property type="match status" value="1"/>
</dbReference>
<gene>
    <name evidence="19" type="ORF">CAPTEDRAFT_158153</name>
</gene>
<dbReference type="SUPFAM" id="SSF55729">
    <property type="entry name" value="Acyl-CoA N-acyltransferases (Nat)"/>
    <property type="match status" value="1"/>
</dbReference>
<evidence type="ECO:0000259" key="18">
    <source>
        <dbReference type="PROSITE" id="PS51186"/>
    </source>
</evidence>
<dbReference type="PANTHER" id="PTHR45750:SF3">
    <property type="entry name" value="HISTONE ACETYLTRANSFERASE"/>
    <property type="match status" value="1"/>
</dbReference>
<evidence type="ECO:0000313" key="19">
    <source>
        <dbReference type="EMBL" id="ELU10333.1"/>
    </source>
</evidence>
<dbReference type="OMA" id="YFQTKMR"/>
<dbReference type="EC" id="2.3.1.48" evidence="4"/>
<feature type="compositionally biased region" description="Low complexity" evidence="16">
    <location>
        <begin position="1"/>
        <end position="19"/>
    </location>
</feature>
<dbReference type="EMBL" id="AMQN01006098">
    <property type="status" value="NOT_ANNOTATED_CDS"/>
    <property type="molecule type" value="Genomic_DNA"/>
</dbReference>
<proteinExistence type="inferred from homology"/>
<evidence type="ECO:0000256" key="5">
    <source>
        <dbReference type="ARBA" id="ARBA00022679"/>
    </source>
</evidence>
<keyword evidence="5" id="KW-0808">Transferase</keyword>
<evidence type="ECO:0000256" key="14">
    <source>
        <dbReference type="ARBA" id="ARBA00048940"/>
    </source>
</evidence>
<keyword evidence="21" id="KW-1185">Reference proteome</keyword>
<evidence type="ECO:0000256" key="3">
    <source>
        <dbReference type="ARBA" id="ARBA00008607"/>
    </source>
</evidence>
<dbReference type="Pfam" id="PF00583">
    <property type="entry name" value="Acetyltransf_1"/>
    <property type="match status" value="1"/>
</dbReference>
<keyword evidence="7" id="KW-0805">Transcription regulation</keyword>
<dbReference type="OrthoDB" id="1937912at2759"/>
<evidence type="ECO:0000256" key="4">
    <source>
        <dbReference type="ARBA" id="ARBA00013184"/>
    </source>
</evidence>
<dbReference type="FunFam" id="3.40.630.30:FF:000004">
    <property type="entry name" value="Histone acetyltransferase KAT2A"/>
    <property type="match status" value="1"/>
</dbReference>
<evidence type="ECO:0000256" key="7">
    <source>
        <dbReference type="ARBA" id="ARBA00023015"/>
    </source>
</evidence>
<reference evidence="19 21" key="2">
    <citation type="journal article" date="2013" name="Nature">
        <title>Insights into bilaterian evolution from three spiralian genomes.</title>
        <authorList>
            <person name="Simakov O."/>
            <person name="Marletaz F."/>
            <person name="Cho S.J."/>
            <person name="Edsinger-Gonzales E."/>
            <person name="Havlak P."/>
            <person name="Hellsten U."/>
            <person name="Kuo D.H."/>
            <person name="Larsson T."/>
            <person name="Lv J."/>
            <person name="Arendt D."/>
            <person name="Savage R."/>
            <person name="Osoegawa K."/>
            <person name="de Jong P."/>
            <person name="Grimwood J."/>
            <person name="Chapman J.A."/>
            <person name="Shapiro H."/>
            <person name="Aerts A."/>
            <person name="Otillar R.P."/>
            <person name="Terry A.Y."/>
            <person name="Boore J.L."/>
            <person name="Grigoriev I.V."/>
            <person name="Lindberg D.R."/>
            <person name="Seaver E.C."/>
            <person name="Weisblat D.A."/>
            <person name="Putnam N.H."/>
            <person name="Rokhsar D.S."/>
        </authorList>
    </citation>
    <scope>NUCLEOTIDE SEQUENCE</scope>
    <source>
        <strain evidence="19 21">I ESC-2004</strain>
    </source>
</reference>
<reference evidence="21" key="1">
    <citation type="submission" date="2012-12" db="EMBL/GenBank/DDBJ databases">
        <authorList>
            <person name="Hellsten U."/>
            <person name="Grimwood J."/>
            <person name="Chapman J.A."/>
            <person name="Shapiro H."/>
            <person name="Aerts A."/>
            <person name="Otillar R.P."/>
            <person name="Terry A.Y."/>
            <person name="Boore J.L."/>
            <person name="Simakov O."/>
            <person name="Marletaz F."/>
            <person name="Cho S.-J."/>
            <person name="Edsinger-Gonzales E."/>
            <person name="Havlak P."/>
            <person name="Kuo D.-H."/>
            <person name="Larsson T."/>
            <person name="Lv J."/>
            <person name="Arendt D."/>
            <person name="Savage R."/>
            <person name="Osoegawa K."/>
            <person name="de Jong P."/>
            <person name="Lindberg D.R."/>
            <person name="Seaver E.C."/>
            <person name="Weisblat D.A."/>
            <person name="Putnam N.H."/>
            <person name="Grigoriev I.V."/>
            <person name="Rokhsar D.S."/>
        </authorList>
    </citation>
    <scope>NUCLEOTIDE SEQUENCE</scope>
    <source>
        <strain evidence="21">I ESC-2004</strain>
    </source>
</reference>
<feature type="compositionally biased region" description="Polar residues" evidence="16">
    <location>
        <begin position="320"/>
        <end position="335"/>
    </location>
</feature>
<dbReference type="EnsemblMetazoa" id="CapteT158153">
    <property type="protein sequence ID" value="CapteP158153"/>
    <property type="gene ID" value="CapteG158153"/>
</dbReference>
<dbReference type="SMART" id="SM00297">
    <property type="entry name" value="BROMO"/>
    <property type="match status" value="1"/>
</dbReference>
<feature type="domain" description="Bromo" evidence="17">
    <location>
        <begin position="682"/>
        <end position="752"/>
    </location>
</feature>
<evidence type="ECO:0000256" key="9">
    <source>
        <dbReference type="ARBA" id="ARBA00023159"/>
    </source>
</evidence>
<dbReference type="InterPro" id="IPR018359">
    <property type="entry name" value="Bromodomain_CS"/>
</dbReference>
<evidence type="ECO:0000313" key="21">
    <source>
        <dbReference type="Proteomes" id="UP000014760"/>
    </source>
</evidence>
<feature type="region of interest" description="Disordered" evidence="16">
    <location>
        <begin position="1"/>
        <end position="38"/>
    </location>
</feature>
<feature type="region of interest" description="Disordered" evidence="16">
    <location>
        <begin position="318"/>
        <end position="342"/>
    </location>
</feature>
<keyword evidence="8 15" id="KW-0103">Bromodomain</keyword>
<dbReference type="PROSITE" id="PS50014">
    <property type="entry name" value="BROMODOMAIN_2"/>
    <property type="match status" value="1"/>
</dbReference>
<evidence type="ECO:0000256" key="8">
    <source>
        <dbReference type="ARBA" id="ARBA00023117"/>
    </source>
</evidence>
<evidence type="ECO:0000256" key="6">
    <source>
        <dbReference type="ARBA" id="ARBA00022853"/>
    </source>
</evidence>
<comment type="similarity">
    <text evidence="3">Belongs to the acetyltransferase family. GCN5 subfamily.</text>
</comment>
<dbReference type="FunCoup" id="R7UUL5">
    <property type="interactions" value="420"/>
</dbReference>
<dbReference type="InterPro" id="IPR016181">
    <property type="entry name" value="Acyl_CoA_acyltransferase"/>
</dbReference>
<reference evidence="20" key="3">
    <citation type="submission" date="2015-06" db="UniProtKB">
        <authorList>
            <consortium name="EnsemblMetazoa"/>
        </authorList>
    </citation>
    <scope>IDENTIFICATION</scope>
</reference>
<dbReference type="PANTHER" id="PTHR45750">
    <property type="entry name" value="GH11602P"/>
    <property type="match status" value="1"/>
</dbReference>
<feature type="domain" description="N-acetyltransferase" evidence="18">
    <location>
        <begin position="443"/>
        <end position="592"/>
    </location>
</feature>
<dbReference type="InterPro" id="IPR036427">
    <property type="entry name" value="Bromodomain-like_sf"/>
</dbReference>
<evidence type="ECO:0000256" key="15">
    <source>
        <dbReference type="PROSITE-ProRule" id="PRU00035"/>
    </source>
</evidence>
<comment type="catalytic activity">
    <reaction evidence="14">
        <text>L-lysyl-[histone] + acetyl-CoA = N(6)-acetyl-L-lysyl-[histone] + CoA + H(+)</text>
        <dbReference type="Rhea" id="RHEA:21992"/>
        <dbReference type="Rhea" id="RHEA-COMP:9845"/>
        <dbReference type="Rhea" id="RHEA-COMP:11338"/>
        <dbReference type="ChEBI" id="CHEBI:15378"/>
        <dbReference type="ChEBI" id="CHEBI:29969"/>
        <dbReference type="ChEBI" id="CHEBI:57287"/>
        <dbReference type="ChEBI" id="CHEBI:57288"/>
        <dbReference type="ChEBI" id="CHEBI:61930"/>
        <dbReference type="EC" id="2.3.1.48"/>
    </reaction>
    <physiologicalReaction direction="left-to-right" evidence="14">
        <dbReference type="Rhea" id="RHEA:21993"/>
    </physiologicalReaction>
</comment>
<dbReference type="Proteomes" id="UP000014760">
    <property type="component" value="Unassembled WGS sequence"/>
</dbReference>
<dbReference type="AlphaFoldDB" id="R7UUL5"/>